<dbReference type="GO" id="GO:0042158">
    <property type="term" value="P:lipoprotein biosynthetic process"/>
    <property type="evidence" value="ECO:0007669"/>
    <property type="project" value="UniProtKB-UniRule"/>
</dbReference>
<dbReference type="UniPathway" id="UPA00664"/>
<dbReference type="Pfam" id="PF01790">
    <property type="entry name" value="LGT"/>
    <property type="match status" value="1"/>
</dbReference>
<feature type="binding site" evidence="7">
    <location>
        <position position="139"/>
    </location>
    <ligand>
        <name>a 1,2-diacyl-sn-glycero-3-phospho-(1'-sn-glycerol)</name>
        <dbReference type="ChEBI" id="CHEBI:64716"/>
    </ligand>
</feature>
<dbReference type="PANTHER" id="PTHR30589:SF0">
    <property type="entry name" value="PHOSPHATIDYLGLYCEROL--PROLIPOPROTEIN DIACYLGLYCERYL TRANSFERASE"/>
    <property type="match status" value="1"/>
</dbReference>
<dbReference type="HAMAP" id="MF_01147">
    <property type="entry name" value="Lgt"/>
    <property type="match status" value="1"/>
</dbReference>
<evidence type="ECO:0000256" key="5">
    <source>
        <dbReference type="ARBA" id="ARBA00022989"/>
    </source>
</evidence>
<dbReference type="InterPro" id="IPR001640">
    <property type="entry name" value="Lgt"/>
</dbReference>
<evidence type="ECO:0000256" key="7">
    <source>
        <dbReference type="HAMAP-Rule" id="MF_01147"/>
    </source>
</evidence>
<feature type="transmembrane region" description="Helical" evidence="7">
    <location>
        <begin position="96"/>
        <end position="114"/>
    </location>
</feature>
<feature type="transmembrane region" description="Helical" evidence="7">
    <location>
        <begin position="220"/>
        <end position="237"/>
    </location>
</feature>
<dbReference type="PROSITE" id="PS01311">
    <property type="entry name" value="LGT"/>
    <property type="match status" value="1"/>
</dbReference>
<protein>
    <recommendedName>
        <fullName evidence="7">Phosphatidylglycerol--prolipoprotein diacylglyceryl transferase</fullName>
        <ecNumber evidence="7">2.5.1.145</ecNumber>
    </recommendedName>
</protein>
<evidence type="ECO:0000313" key="9">
    <source>
        <dbReference type="Proteomes" id="UP000070250"/>
    </source>
</evidence>
<evidence type="ECO:0000256" key="2">
    <source>
        <dbReference type="ARBA" id="ARBA00022475"/>
    </source>
</evidence>
<name>A0A127FAS4_STEDE</name>
<dbReference type="Proteomes" id="UP000070250">
    <property type="component" value="Chromosome"/>
</dbReference>
<dbReference type="EMBL" id="CP011971">
    <property type="protein sequence ID" value="AMN46695.1"/>
    <property type="molecule type" value="Genomic_DNA"/>
</dbReference>
<dbReference type="PATRIC" id="fig|465721.4.peg.1322"/>
<dbReference type="PANTHER" id="PTHR30589">
    <property type="entry name" value="PROLIPOPROTEIN DIACYLGLYCERYL TRANSFERASE"/>
    <property type="match status" value="1"/>
</dbReference>
<dbReference type="KEGG" id="sdf:ACG33_06215"/>
<dbReference type="OrthoDB" id="871140at2"/>
<comment type="function">
    <text evidence="7">Catalyzes the transfer of the diacylglyceryl group from phosphatidylglycerol to the sulfhydryl group of the N-terminal cysteine of a prolipoprotein, the first step in the formation of mature lipoproteins.</text>
</comment>
<reference evidence="8 9" key="1">
    <citation type="submission" date="2015-06" db="EMBL/GenBank/DDBJ databases">
        <title>A Comprehensive Approach to Explore the Metabolic and Phylogenetic Diversity of Bacterial Steroid Degradation in the Environment: Testosterone as an Example.</title>
        <authorList>
            <person name="Yang F.-C."/>
            <person name="Chen Y.-L."/>
            <person name="Yu C.-P."/>
            <person name="Tang S.-L."/>
            <person name="Wang P.-H."/>
            <person name="Ismail W."/>
            <person name="Wang C.-H."/>
            <person name="Yang C.-Y."/>
            <person name="Chiang Y.-R."/>
        </authorList>
    </citation>
    <scope>NUCLEOTIDE SEQUENCE [LARGE SCALE GENOMIC DNA]</scope>
    <source>
        <strain evidence="8 9">DSM 18526</strain>
    </source>
</reference>
<dbReference type="STRING" id="465721.ACG33_06215"/>
<keyword evidence="4 7" id="KW-0812">Transmembrane</keyword>
<keyword evidence="9" id="KW-1185">Reference proteome</keyword>
<feature type="transmembrane region" description="Helical" evidence="7">
    <location>
        <begin position="257"/>
        <end position="277"/>
    </location>
</feature>
<proteinExistence type="inferred from homology"/>
<accession>A0A127FAS4</accession>
<dbReference type="AlphaFoldDB" id="A0A127FAS4"/>
<keyword evidence="2 7" id="KW-1003">Cell membrane</keyword>
<evidence type="ECO:0000313" key="8">
    <source>
        <dbReference type="EMBL" id="AMN46695.1"/>
    </source>
</evidence>
<comment type="similarity">
    <text evidence="1 7">Belongs to the Lgt family.</text>
</comment>
<keyword evidence="8" id="KW-0449">Lipoprotein</keyword>
<evidence type="ECO:0000256" key="6">
    <source>
        <dbReference type="ARBA" id="ARBA00023136"/>
    </source>
</evidence>
<organism evidence="8 9">
    <name type="scientific">Steroidobacter denitrificans</name>
    <dbReference type="NCBI Taxonomy" id="465721"/>
    <lineage>
        <taxon>Bacteria</taxon>
        <taxon>Pseudomonadati</taxon>
        <taxon>Pseudomonadota</taxon>
        <taxon>Gammaproteobacteria</taxon>
        <taxon>Steroidobacterales</taxon>
        <taxon>Steroidobacteraceae</taxon>
        <taxon>Steroidobacter</taxon>
    </lineage>
</organism>
<feature type="transmembrane region" description="Helical" evidence="7">
    <location>
        <begin position="19"/>
        <end position="36"/>
    </location>
</feature>
<evidence type="ECO:0000256" key="4">
    <source>
        <dbReference type="ARBA" id="ARBA00022692"/>
    </source>
</evidence>
<keyword evidence="5 7" id="KW-1133">Transmembrane helix</keyword>
<evidence type="ECO:0000256" key="3">
    <source>
        <dbReference type="ARBA" id="ARBA00022679"/>
    </source>
</evidence>
<comment type="subcellular location">
    <subcellularLocation>
        <location evidence="7">Cell membrane</location>
        <topology evidence="7">Multi-pass membrane protein</topology>
    </subcellularLocation>
</comment>
<dbReference type="GO" id="GO:0005886">
    <property type="term" value="C:plasma membrane"/>
    <property type="evidence" value="ECO:0007669"/>
    <property type="project" value="UniProtKB-SubCell"/>
</dbReference>
<keyword evidence="3 7" id="KW-0808">Transferase</keyword>
<gene>
    <name evidence="7" type="primary">lgt</name>
    <name evidence="8" type="ORF">ACG33_06215</name>
</gene>
<sequence length="289" mass="32272">MIPYPSIDPIIFSIGPLAVRWYGLMYVIGFVLAWWLGRRRAAASQSTWRPIDVDDLIFFAAIGVILGGRIGWLLFYGGEQVLADPVTIVQIWKGGMSFHGGLIGVLLAVVIFARRRGRRMADVADFLAPLPGLGILAGRIGNFINGELWGKPTQMPWGFIVDPQRLHPVPADEALRLCSRFGIDPCILRVHASQLYEGLLEGLVLFLILWVYTSRPRPRLAPSGLFLLCYGVFRFAIEFVRVPDENRGYLLFDWLTMGQILSLPMILAGAAMMTVAYRRNERSGNLLAV</sequence>
<comment type="catalytic activity">
    <reaction evidence="7">
        <text>L-cysteinyl-[prolipoprotein] + a 1,2-diacyl-sn-glycero-3-phospho-(1'-sn-glycerol) = an S-1,2-diacyl-sn-glyceryl-L-cysteinyl-[prolipoprotein] + sn-glycerol 1-phosphate + H(+)</text>
        <dbReference type="Rhea" id="RHEA:56712"/>
        <dbReference type="Rhea" id="RHEA-COMP:14679"/>
        <dbReference type="Rhea" id="RHEA-COMP:14680"/>
        <dbReference type="ChEBI" id="CHEBI:15378"/>
        <dbReference type="ChEBI" id="CHEBI:29950"/>
        <dbReference type="ChEBI" id="CHEBI:57685"/>
        <dbReference type="ChEBI" id="CHEBI:64716"/>
        <dbReference type="ChEBI" id="CHEBI:140658"/>
        <dbReference type="EC" id="2.5.1.145"/>
    </reaction>
</comment>
<comment type="pathway">
    <text evidence="7">Protein modification; lipoprotein biosynthesis (diacylglyceryl transfer).</text>
</comment>
<dbReference type="EC" id="2.5.1.145" evidence="7"/>
<feature type="transmembrane region" description="Helical" evidence="7">
    <location>
        <begin position="56"/>
        <end position="76"/>
    </location>
</feature>
<evidence type="ECO:0000256" key="1">
    <source>
        <dbReference type="ARBA" id="ARBA00007150"/>
    </source>
</evidence>
<dbReference type="RefSeq" id="WP_066919620.1">
    <property type="nucleotide sequence ID" value="NZ_CP011971.1"/>
</dbReference>
<dbReference type="NCBIfam" id="TIGR00544">
    <property type="entry name" value="lgt"/>
    <property type="match status" value="1"/>
</dbReference>
<keyword evidence="6 7" id="KW-0472">Membrane</keyword>
<dbReference type="GO" id="GO:0008961">
    <property type="term" value="F:phosphatidylglycerol-prolipoprotein diacylglyceryl transferase activity"/>
    <property type="evidence" value="ECO:0007669"/>
    <property type="project" value="UniProtKB-UniRule"/>
</dbReference>